<accession>A0A0D2FY40</accession>
<comment type="similarity">
    <text evidence="5">Belongs to the SAT4 family.</text>
</comment>
<feature type="transmembrane region" description="Helical" evidence="6">
    <location>
        <begin position="249"/>
        <end position="272"/>
    </location>
</feature>
<feature type="transmembrane region" description="Helical" evidence="6">
    <location>
        <begin position="182"/>
        <end position="202"/>
    </location>
</feature>
<evidence type="ECO:0000256" key="1">
    <source>
        <dbReference type="ARBA" id="ARBA00004141"/>
    </source>
</evidence>
<dbReference type="PANTHER" id="PTHR33048">
    <property type="entry name" value="PTH11-LIKE INTEGRAL MEMBRANE PROTEIN (AFU_ORTHOLOGUE AFUA_5G11245)"/>
    <property type="match status" value="1"/>
</dbReference>
<evidence type="ECO:0000256" key="2">
    <source>
        <dbReference type="ARBA" id="ARBA00022692"/>
    </source>
</evidence>
<name>A0A0D2FY40_9EURO</name>
<keyword evidence="9" id="KW-1185">Reference proteome</keyword>
<dbReference type="EMBL" id="KN846956">
    <property type="protein sequence ID" value="KIW73438.1"/>
    <property type="molecule type" value="Genomic_DNA"/>
</dbReference>
<keyword evidence="3 6" id="KW-1133">Transmembrane helix</keyword>
<feature type="transmembrane region" description="Helical" evidence="6">
    <location>
        <begin position="97"/>
        <end position="118"/>
    </location>
</feature>
<feature type="domain" description="Rhodopsin" evidence="7">
    <location>
        <begin position="29"/>
        <end position="268"/>
    </location>
</feature>
<evidence type="ECO:0000256" key="5">
    <source>
        <dbReference type="ARBA" id="ARBA00038359"/>
    </source>
</evidence>
<protein>
    <recommendedName>
        <fullName evidence="7">Rhodopsin domain-containing protein</fullName>
    </recommendedName>
</protein>
<feature type="transmembrane region" description="Helical" evidence="6">
    <location>
        <begin position="13"/>
        <end position="32"/>
    </location>
</feature>
<evidence type="ECO:0000259" key="7">
    <source>
        <dbReference type="Pfam" id="PF20684"/>
    </source>
</evidence>
<evidence type="ECO:0000256" key="4">
    <source>
        <dbReference type="ARBA" id="ARBA00023136"/>
    </source>
</evidence>
<keyword evidence="4 6" id="KW-0472">Membrane</keyword>
<feature type="transmembrane region" description="Helical" evidence="6">
    <location>
        <begin position="214"/>
        <end position="237"/>
    </location>
</feature>
<dbReference type="InterPro" id="IPR049326">
    <property type="entry name" value="Rhodopsin_dom_fungi"/>
</dbReference>
<comment type="subcellular location">
    <subcellularLocation>
        <location evidence="1">Membrane</location>
        <topology evidence="1">Multi-pass membrane protein</topology>
    </subcellularLocation>
</comment>
<dbReference type="PANTHER" id="PTHR33048:SF166">
    <property type="entry name" value="PTH11-LIKE INTEGRAL MEMBRANE PROTEIN"/>
    <property type="match status" value="1"/>
</dbReference>
<keyword evidence="2 6" id="KW-0812">Transmembrane</keyword>
<organism evidence="8 9">
    <name type="scientific">Phialophora macrospora</name>
    <dbReference type="NCBI Taxonomy" id="1851006"/>
    <lineage>
        <taxon>Eukaryota</taxon>
        <taxon>Fungi</taxon>
        <taxon>Dikarya</taxon>
        <taxon>Ascomycota</taxon>
        <taxon>Pezizomycotina</taxon>
        <taxon>Eurotiomycetes</taxon>
        <taxon>Chaetothyriomycetidae</taxon>
        <taxon>Chaetothyriales</taxon>
        <taxon>Herpotrichiellaceae</taxon>
        <taxon>Phialophora</taxon>
    </lineage>
</organism>
<dbReference type="InterPro" id="IPR052337">
    <property type="entry name" value="SAT4-like"/>
</dbReference>
<dbReference type="HOGENOM" id="CLU_019101_1_0_1"/>
<reference evidence="8 9" key="1">
    <citation type="submission" date="2015-01" db="EMBL/GenBank/DDBJ databases">
        <title>The Genome Sequence of Capronia semiimmersa CBS27337.</title>
        <authorList>
            <consortium name="The Broad Institute Genomics Platform"/>
            <person name="Cuomo C."/>
            <person name="de Hoog S."/>
            <person name="Gorbushina A."/>
            <person name="Stielow B."/>
            <person name="Teixiera M."/>
            <person name="Abouelleil A."/>
            <person name="Chapman S.B."/>
            <person name="Priest M."/>
            <person name="Young S.K."/>
            <person name="Wortman J."/>
            <person name="Nusbaum C."/>
            <person name="Birren B."/>
        </authorList>
    </citation>
    <scope>NUCLEOTIDE SEQUENCE [LARGE SCALE GENOMIC DNA]</scope>
    <source>
        <strain evidence="8 9">CBS 27337</strain>
    </source>
</reference>
<dbReference type="Proteomes" id="UP000054266">
    <property type="component" value="Unassembled WGS sequence"/>
</dbReference>
<sequence>MPTMLVSSEEAKVGGWVCAGLSLIILIIRMIAARLHHGSFDISTTVCVAAIVTIVARLVVNQFVLTYGTSNDALNGKSAYFNAEDLENLKIGSVLSLIARLLITTICWLQNCLLLLFYSRIFEIRAQWTTKLIRITWIAIPITYIIVILSTFLECHPFHLYWQVDPSPGTCVKAYVQLLLQGISNIVLDLLLLAISYPLLAAVRQRSLSEQLRVGMLCCLGVFCIIITIVRIAYIYAESSYQPVRSFFASVQIAASCFVANLPTIYGCVRMIRRRRSEQMMRRGSRPEIWLHLQATNESSAPVNVPVALMRETSTSSNASEKTWARWIP</sequence>
<feature type="transmembrane region" description="Helical" evidence="6">
    <location>
        <begin position="138"/>
        <end position="162"/>
    </location>
</feature>
<evidence type="ECO:0000256" key="3">
    <source>
        <dbReference type="ARBA" id="ARBA00022989"/>
    </source>
</evidence>
<dbReference type="Pfam" id="PF20684">
    <property type="entry name" value="Fung_rhodopsin"/>
    <property type="match status" value="1"/>
</dbReference>
<evidence type="ECO:0000313" key="8">
    <source>
        <dbReference type="EMBL" id="KIW73438.1"/>
    </source>
</evidence>
<dbReference type="AlphaFoldDB" id="A0A0D2FY40"/>
<feature type="transmembrane region" description="Helical" evidence="6">
    <location>
        <begin position="39"/>
        <end position="60"/>
    </location>
</feature>
<evidence type="ECO:0000313" key="9">
    <source>
        <dbReference type="Proteomes" id="UP000054266"/>
    </source>
</evidence>
<dbReference type="GO" id="GO:0016020">
    <property type="term" value="C:membrane"/>
    <property type="evidence" value="ECO:0007669"/>
    <property type="project" value="UniProtKB-SubCell"/>
</dbReference>
<evidence type="ECO:0000256" key="6">
    <source>
        <dbReference type="SAM" id="Phobius"/>
    </source>
</evidence>
<gene>
    <name evidence="8" type="ORF">PV04_01559</name>
</gene>
<proteinExistence type="inferred from homology"/>